<evidence type="ECO:0000256" key="3">
    <source>
        <dbReference type="ARBA" id="ARBA00022692"/>
    </source>
</evidence>
<dbReference type="PANTHER" id="PTHR30572:SF4">
    <property type="entry name" value="ABC TRANSPORTER PERMEASE YTRF"/>
    <property type="match status" value="1"/>
</dbReference>
<dbReference type="GO" id="GO:0022857">
    <property type="term" value="F:transmembrane transporter activity"/>
    <property type="evidence" value="ECO:0007669"/>
    <property type="project" value="TreeGrafter"/>
</dbReference>
<keyword evidence="2" id="KW-1003">Cell membrane</keyword>
<evidence type="ECO:0000256" key="6">
    <source>
        <dbReference type="ARBA" id="ARBA00038076"/>
    </source>
</evidence>
<accession>A0A1Q9HIG8</accession>
<evidence type="ECO:0000313" key="11">
    <source>
        <dbReference type="Proteomes" id="UP000186313"/>
    </source>
</evidence>
<feature type="transmembrane region" description="Helical" evidence="7">
    <location>
        <begin position="20"/>
        <end position="40"/>
    </location>
</feature>
<evidence type="ECO:0000259" key="9">
    <source>
        <dbReference type="Pfam" id="PF12704"/>
    </source>
</evidence>
<proteinExistence type="inferred from homology"/>
<protein>
    <submittedName>
        <fullName evidence="10">ABC transporter substrate-binding protein</fullName>
    </submittedName>
</protein>
<dbReference type="STRING" id="1381081.BIY22_03580"/>
<dbReference type="Proteomes" id="UP000186313">
    <property type="component" value="Unassembled WGS sequence"/>
</dbReference>
<keyword evidence="3 7" id="KW-0812">Transmembrane</keyword>
<evidence type="ECO:0000256" key="1">
    <source>
        <dbReference type="ARBA" id="ARBA00004651"/>
    </source>
</evidence>
<keyword evidence="4 7" id="KW-1133">Transmembrane helix</keyword>
<dbReference type="Pfam" id="PF12704">
    <property type="entry name" value="MacB_PCD"/>
    <property type="match status" value="1"/>
</dbReference>
<feature type="transmembrane region" description="Helical" evidence="7">
    <location>
        <begin position="275"/>
        <end position="300"/>
    </location>
</feature>
<comment type="subcellular location">
    <subcellularLocation>
        <location evidence="1">Cell membrane</location>
        <topology evidence="1">Multi-pass membrane protein</topology>
    </subcellularLocation>
</comment>
<feature type="transmembrane region" description="Helical" evidence="7">
    <location>
        <begin position="321"/>
        <end position="347"/>
    </location>
</feature>
<dbReference type="InterPro" id="IPR003838">
    <property type="entry name" value="ABC3_permease_C"/>
</dbReference>
<dbReference type="PANTHER" id="PTHR30572">
    <property type="entry name" value="MEMBRANE COMPONENT OF TRANSPORTER-RELATED"/>
    <property type="match status" value="1"/>
</dbReference>
<dbReference type="GO" id="GO:0005886">
    <property type="term" value="C:plasma membrane"/>
    <property type="evidence" value="ECO:0007669"/>
    <property type="project" value="UniProtKB-SubCell"/>
</dbReference>
<dbReference type="AlphaFoldDB" id="A0A1Q9HIG8"/>
<evidence type="ECO:0000256" key="7">
    <source>
        <dbReference type="SAM" id="Phobius"/>
    </source>
</evidence>
<evidence type="ECO:0000313" key="10">
    <source>
        <dbReference type="EMBL" id="OLQ90099.1"/>
    </source>
</evidence>
<evidence type="ECO:0000256" key="4">
    <source>
        <dbReference type="ARBA" id="ARBA00022989"/>
    </source>
</evidence>
<evidence type="ECO:0000259" key="8">
    <source>
        <dbReference type="Pfam" id="PF02687"/>
    </source>
</evidence>
<dbReference type="InterPro" id="IPR050250">
    <property type="entry name" value="Macrolide_Exporter_MacB"/>
</dbReference>
<feature type="transmembrane region" description="Helical" evidence="7">
    <location>
        <begin position="359"/>
        <end position="383"/>
    </location>
</feature>
<dbReference type="InterPro" id="IPR025857">
    <property type="entry name" value="MacB_PCD"/>
</dbReference>
<evidence type="ECO:0000256" key="5">
    <source>
        <dbReference type="ARBA" id="ARBA00023136"/>
    </source>
</evidence>
<feature type="domain" description="MacB-like periplasmic core" evidence="9">
    <location>
        <begin position="19"/>
        <end position="228"/>
    </location>
</feature>
<comment type="caution">
    <text evidence="10">The sequence shown here is derived from an EMBL/GenBank/DDBJ whole genome shotgun (WGS) entry which is preliminary data.</text>
</comment>
<dbReference type="RefSeq" id="WP_075707369.1">
    <property type="nucleotide sequence ID" value="NZ_MJMJ01000012.1"/>
</dbReference>
<organism evidence="10 11">
    <name type="scientific">Vibrio panuliri</name>
    <dbReference type="NCBI Taxonomy" id="1381081"/>
    <lineage>
        <taxon>Bacteria</taxon>
        <taxon>Pseudomonadati</taxon>
        <taxon>Pseudomonadota</taxon>
        <taxon>Gammaproteobacteria</taxon>
        <taxon>Vibrionales</taxon>
        <taxon>Vibrionaceae</taxon>
        <taxon>Vibrio</taxon>
    </lineage>
</organism>
<comment type="similarity">
    <text evidence="6">Belongs to the ABC-4 integral membrane protein family.</text>
</comment>
<sequence>MTNLLQQIWQTLMAHRMKSALAIIAIAWGVISVVVLIALGEGFYRHQTQQLSFLMNNVQVAFPSSTSKAWQGLPARRQISISQEQVEMIKSAGFVEDVSSVYAKWDGSVTNEKGQSLSSNVSGIDSTYFSLMQSKFETGSRHISPSDIHNHTRVAVLGEQIAKMGALIIGNTVKVNGIPFLVIGVLKNEDSGISFGDSRTVFIPQTTYRDLWNTKPWMLLMKPAAGMDAYSFRKNVADFYAKLLHFDPNDRDAIDMPDFSEGASLIKGIFRGIQVFLGASGAMTMAVGALGVANIMFLSVTERTREIGVRLAIGATQKSILNQFILEGLILVAVGTGVGLMFAYSIVTLLSSITLPEWVGIPVITLGSIVWSLLVTLMLALMASYFPARRASRLTPIIALSARA</sequence>
<reference evidence="10 11" key="1">
    <citation type="submission" date="2016-09" db="EMBL/GenBank/DDBJ databases">
        <title>Genomic Taxonomy of the Vibrionaceae.</title>
        <authorList>
            <person name="Gonzalez-Castillo A."/>
            <person name="Gomez-Gil B."/>
            <person name="Enciso-Ibarra K."/>
        </authorList>
    </citation>
    <scope>NUCLEOTIDE SEQUENCE [LARGE SCALE GENOMIC DNA]</scope>
    <source>
        <strain evidence="10 11">CAIM 703</strain>
    </source>
</reference>
<dbReference type="Pfam" id="PF02687">
    <property type="entry name" value="FtsX"/>
    <property type="match status" value="1"/>
</dbReference>
<gene>
    <name evidence="10" type="ORF">BIY22_03580</name>
</gene>
<dbReference type="OrthoDB" id="9770036at2"/>
<feature type="domain" description="ABC3 transporter permease C-terminal" evidence="8">
    <location>
        <begin position="281"/>
        <end position="396"/>
    </location>
</feature>
<evidence type="ECO:0000256" key="2">
    <source>
        <dbReference type="ARBA" id="ARBA00022475"/>
    </source>
</evidence>
<name>A0A1Q9HIG8_9VIBR</name>
<keyword evidence="5 7" id="KW-0472">Membrane</keyword>
<dbReference type="EMBL" id="MJMJ01000012">
    <property type="protein sequence ID" value="OLQ90099.1"/>
    <property type="molecule type" value="Genomic_DNA"/>
</dbReference>